<dbReference type="Gene3D" id="2.130.10.120">
    <property type="entry name" value="Prolyl oligopeptidase, N-terminal domain"/>
    <property type="match status" value="1"/>
</dbReference>
<evidence type="ECO:0000256" key="4">
    <source>
        <dbReference type="ARBA" id="ARBA00022825"/>
    </source>
</evidence>
<evidence type="ECO:0000256" key="5">
    <source>
        <dbReference type="SAM" id="MobiDB-lite"/>
    </source>
</evidence>
<evidence type="ECO:0000256" key="1">
    <source>
        <dbReference type="ARBA" id="ARBA00005228"/>
    </source>
</evidence>
<gene>
    <name evidence="8" type="ORF">SAMN02745225_01438</name>
</gene>
<dbReference type="InterPro" id="IPR001375">
    <property type="entry name" value="Peptidase_S9_cat"/>
</dbReference>
<evidence type="ECO:0000313" key="8">
    <source>
        <dbReference type="EMBL" id="SHE72495.1"/>
    </source>
</evidence>
<dbReference type="OrthoDB" id="9801421at2"/>
<evidence type="ECO:0000259" key="7">
    <source>
        <dbReference type="Pfam" id="PF02897"/>
    </source>
</evidence>
<keyword evidence="2" id="KW-0645">Protease</keyword>
<sequence>MKNNSFLDTLAGLNPPRPPKRIPTELKGLGGVRVDDFYWLRDKDDPDTKNYIEAENTYYQAVSAQLQGLADEIFTEIRSKVLETDMSVPAAKGPYEYYGRTEEGKQYAIHCRRLRSQEDTERVLLDENVIAEGHDYMSIGTSSISPDHKLIAYSVDFDGSEVFQLNVAAAEDAYRPFDVLSETYYGIVWSADSKFIFYITPDDTMRPYRIYRHRIGSPQSQDQLVYEEQDERFFLDLGKTSDERFIVIDSQSKTTTEQLLIPSESPLSPPKVFMPRRDGVEYSIDTHEEATFMVTNRDRVDFSVLISDERNPYAPDKDLTWENYIELSDHDKVEGIEIFKTHVAVLLRSDAHLSIKLVSVADRAVHEIPTPDPLGTLWPGVNAEYDTEFFRYGFTSFTTPTSIFEISLKDYSVSLIKAQPVLGGFSSENYSSERLWATSHDGVRVPISLVHRVDLDLSEPKPTLLYGYGSYEHSIDPTFSVSRLSLLDRGFIFAVAHVRGGGELGRKWYEDGKLEKKSNTFHDFVACATHLIAEGYTAPDCLVARGGSAGGLLMGAVLNLRPDLFKGVIAEVPFVDCLTTISDPDLPLTVTEWEEWGNPLESREIYETMLSYSPYDNYRDQGVYPFLYVSTGLNDPRVSYWEPLKWVAKIRSVTPKAPTVLKVEMGAGHMGPTGRYDAWRDESSVLAFVVSITK</sequence>
<feature type="domain" description="Peptidase S9 prolyl oligopeptidase catalytic" evidence="6">
    <location>
        <begin position="478"/>
        <end position="691"/>
    </location>
</feature>
<organism evidence="8 9">
    <name type="scientific">Ferrithrix thermotolerans DSM 19514</name>
    <dbReference type="NCBI Taxonomy" id="1121881"/>
    <lineage>
        <taxon>Bacteria</taxon>
        <taxon>Bacillati</taxon>
        <taxon>Actinomycetota</taxon>
        <taxon>Acidimicrobiia</taxon>
        <taxon>Acidimicrobiales</taxon>
        <taxon>Acidimicrobiaceae</taxon>
        <taxon>Ferrithrix</taxon>
    </lineage>
</organism>
<feature type="domain" description="Peptidase S9A N-terminal" evidence="7">
    <location>
        <begin position="30"/>
        <end position="418"/>
    </location>
</feature>
<dbReference type="InterPro" id="IPR029058">
    <property type="entry name" value="AB_hydrolase_fold"/>
</dbReference>
<accession>A0A1M4VUH3</accession>
<feature type="region of interest" description="Disordered" evidence="5">
    <location>
        <begin position="1"/>
        <end position="21"/>
    </location>
</feature>
<dbReference type="STRING" id="1121881.SAMN02745225_01438"/>
<dbReference type="RefSeq" id="WP_084660298.1">
    <property type="nucleotide sequence ID" value="NZ_FQUL01000019.1"/>
</dbReference>
<keyword evidence="3" id="KW-0378">Hydrolase</keyword>
<dbReference type="GO" id="GO:0006508">
    <property type="term" value="P:proteolysis"/>
    <property type="evidence" value="ECO:0007669"/>
    <property type="project" value="UniProtKB-KW"/>
</dbReference>
<dbReference type="SUPFAM" id="SSF50993">
    <property type="entry name" value="Peptidase/esterase 'gauge' domain"/>
    <property type="match status" value="1"/>
</dbReference>
<evidence type="ECO:0000256" key="3">
    <source>
        <dbReference type="ARBA" id="ARBA00022801"/>
    </source>
</evidence>
<dbReference type="PRINTS" id="PR00862">
    <property type="entry name" value="PROLIGOPTASE"/>
</dbReference>
<dbReference type="GO" id="GO:0004252">
    <property type="term" value="F:serine-type endopeptidase activity"/>
    <property type="evidence" value="ECO:0007669"/>
    <property type="project" value="InterPro"/>
</dbReference>
<dbReference type="InterPro" id="IPR051543">
    <property type="entry name" value="Serine_Peptidase_S9A"/>
</dbReference>
<evidence type="ECO:0000256" key="2">
    <source>
        <dbReference type="ARBA" id="ARBA00022670"/>
    </source>
</evidence>
<dbReference type="AlphaFoldDB" id="A0A1M4VUH3"/>
<keyword evidence="9" id="KW-1185">Reference proteome</keyword>
<evidence type="ECO:0000313" key="9">
    <source>
        <dbReference type="Proteomes" id="UP000184295"/>
    </source>
</evidence>
<proteinExistence type="inferred from homology"/>
<dbReference type="InterPro" id="IPR023302">
    <property type="entry name" value="Pept_S9A_N"/>
</dbReference>
<reference evidence="9" key="1">
    <citation type="submission" date="2016-11" db="EMBL/GenBank/DDBJ databases">
        <authorList>
            <person name="Varghese N."/>
            <person name="Submissions S."/>
        </authorList>
    </citation>
    <scope>NUCLEOTIDE SEQUENCE [LARGE SCALE GENOMIC DNA]</scope>
    <source>
        <strain evidence="9">DSM 19514</strain>
    </source>
</reference>
<comment type="similarity">
    <text evidence="1">Belongs to the peptidase S9A family.</text>
</comment>
<protein>
    <submittedName>
        <fullName evidence="8">Oligopeptidase B</fullName>
    </submittedName>
</protein>
<dbReference type="SUPFAM" id="SSF53474">
    <property type="entry name" value="alpha/beta-Hydrolases"/>
    <property type="match status" value="1"/>
</dbReference>
<dbReference type="Proteomes" id="UP000184295">
    <property type="component" value="Unassembled WGS sequence"/>
</dbReference>
<dbReference type="InterPro" id="IPR002470">
    <property type="entry name" value="Peptidase_S9A"/>
</dbReference>
<dbReference type="Gene3D" id="3.40.50.1820">
    <property type="entry name" value="alpha/beta hydrolase"/>
    <property type="match status" value="1"/>
</dbReference>
<dbReference type="EMBL" id="FQUL01000019">
    <property type="protein sequence ID" value="SHE72495.1"/>
    <property type="molecule type" value="Genomic_DNA"/>
</dbReference>
<dbReference type="Pfam" id="PF02897">
    <property type="entry name" value="Peptidase_S9_N"/>
    <property type="match status" value="1"/>
</dbReference>
<name>A0A1M4VUH3_9ACTN</name>
<keyword evidence="4" id="KW-0720">Serine protease</keyword>
<dbReference type="PANTHER" id="PTHR11757:SF19">
    <property type="entry name" value="PROLYL ENDOPEPTIDASE-LIKE"/>
    <property type="match status" value="1"/>
</dbReference>
<evidence type="ECO:0000259" key="6">
    <source>
        <dbReference type="Pfam" id="PF00326"/>
    </source>
</evidence>
<dbReference type="Pfam" id="PF00326">
    <property type="entry name" value="Peptidase_S9"/>
    <property type="match status" value="1"/>
</dbReference>
<dbReference type="PANTHER" id="PTHR11757">
    <property type="entry name" value="PROTEASE FAMILY S9A OLIGOPEPTIDASE"/>
    <property type="match status" value="1"/>
</dbReference>